<dbReference type="Pfam" id="PF01435">
    <property type="entry name" value="Peptidase_M48"/>
    <property type="match status" value="1"/>
</dbReference>
<dbReference type="RefSeq" id="WP_265265464.1">
    <property type="nucleotide sequence ID" value="NZ_JAIHOM010000079.1"/>
</dbReference>
<evidence type="ECO:0000256" key="2">
    <source>
        <dbReference type="ARBA" id="ARBA00022723"/>
    </source>
</evidence>
<sequence length="287" mass="32300">MHLLLSLFVLAVAVSIRYSWHPCQDSGSQDGWSKRWVGAMIAFTLPPLFLVMTAIAVLCMGPRGQMMGLPTDPLSYGAVLGFLLIALSIPLKQALAGGKSLETIQSYPRVQLAPPAPSAHLLESEGLFCAQVGFWQPQLVVSQGLLNTLDAEHLNAVLRHEQAHIYYRDTFWFFWLGCLRHLTPWLPKTQALWEELLLLRELRADRWATQSVDGLLLAESLLMVVSAPLLTPASITAPIQRPILRDRLQERIEALLHDPQPPYHLPWWAWSWLIAAFLPLLVIPFHC</sequence>
<evidence type="ECO:0000256" key="6">
    <source>
        <dbReference type="RuleBase" id="RU003983"/>
    </source>
</evidence>
<name>A0ABT3L7W1_9CYAN</name>
<protein>
    <submittedName>
        <fullName evidence="9">M56 family metallopeptidase</fullName>
    </submittedName>
</protein>
<comment type="cofactor">
    <cofactor evidence="6">
        <name>Zn(2+)</name>
        <dbReference type="ChEBI" id="CHEBI:29105"/>
    </cofactor>
    <text evidence="6">Binds 1 zinc ion per subunit.</text>
</comment>
<proteinExistence type="inferred from homology"/>
<evidence type="ECO:0000313" key="10">
    <source>
        <dbReference type="Proteomes" id="UP001526426"/>
    </source>
</evidence>
<feature type="domain" description="Peptidase M48" evidence="8">
    <location>
        <begin position="133"/>
        <end position="171"/>
    </location>
</feature>
<keyword evidence="4 6" id="KW-0862">Zinc</keyword>
<dbReference type="InterPro" id="IPR001915">
    <property type="entry name" value="Peptidase_M48"/>
</dbReference>
<comment type="similarity">
    <text evidence="6">Belongs to the peptidase M48 family.</text>
</comment>
<dbReference type="PANTHER" id="PTHR34978:SF3">
    <property type="entry name" value="SLR0241 PROTEIN"/>
    <property type="match status" value="1"/>
</dbReference>
<feature type="transmembrane region" description="Helical" evidence="7">
    <location>
        <begin position="267"/>
        <end position="285"/>
    </location>
</feature>
<reference evidence="9 10" key="1">
    <citation type="submission" date="2021-08" db="EMBL/GenBank/DDBJ databases">
        <title>Draft genome sequence of Spirulina subsalsa with high tolerance to salinity and hype-accumulation of phycocyanin.</title>
        <authorList>
            <person name="Pei H."/>
            <person name="Jiang L."/>
        </authorList>
    </citation>
    <scope>NUCLEOTIDE SEQUENCE [LARGE SCALE GENOMIC DNA]</scope>
    <source>
        <strain evidence="9 10">FACHB-351</strain>
    </source>
</reference>
<dbReference type="Gene3D" id="3.30.2010.10">
    <property type="entry name" value="Metalloproteases ('zincins'), catalytic domain"/>
    <property type="match status" value="1"/>
</dbReference>
<keyword evidence="2" id="KW-0479">Metal-binding</keyword>
<gene>
    <name evidence="9" type="ORF">K4A83_15155</name>
</gene>
<evidence type="ECO:0000256" key="1">
    <source>
        <dbReference type="ARBA" id="ARBA00022670"/>
    </source>
</evidence>
<dbReference type="EMBL" id="JAIHOM010000079">
    <property type="protein sequence ID" value="MCW6037603.1"/>
    <property type="molecule type" value="Genomic_DNA"/>
</dbReference>
<evidence type="ECO:0000313" key="9">
    <source>
        <dbReference type="EMBL" id="MCW6037603.1"/>
    </source>
</evidence>
<accession>A0ABT3L7W1</accession>
<dbReference type="Proteomes" id="UP001526426">
    <property type="component" value="Unassembled WGS sequence"/>
</dbReference>
<keyword evidence="7" id="KW-0472">Membrane</keyword>
<dbReference type="CDD" id="cd07326">
    <property type="entry name" value="M56_BlaR1_MecR1_like"/>
    <property type="match status" value="1"/>
</dbReference>
<feature type="transmembrane region" description="Helical" evidence="7">
    <location>
        <begin position="35"/>
        <end position="61"/>
    </location>
</feature>
<evidence type="ECO:0000256" key="7">
    <source>
        <dbReference type="SAM" id="Phobius"/>
    </source>
</evidence>
<keyword evidence="1 6" id="KW-0645">Protease</keyword>
<keyword evidence="5 6" id="KW-0482">Metalloprotease</keyword>
<comment type="caution">
    <text evidence="9">The sequence shown here is derived from an EMBL/GenBank/DDBJ whole genome shotgun (WGS) entry which is preliminary data.</text>
</comment>
<evidence type="ECO:0000256" key="3">
    <source>
        <dbReference type="ARBA" id="ARBA00022801"/>
    </source>
</evidence>
<evidence type="ECO:0000256" key="4">
    <source>
        <dbReference type="ARBA" id="ARBA00022833"/>
    </source>
</evidence>
<keyword evidence="10" id="KW-1185">Reference proteome</keyword>
<dbReference type="InterPro" id="IPR052173">
    <property type="entry name" value="Beta-lactam_resp_regulator"/>
</dbReference>
<organism evidence="9 10">
    <name type="scientific">Spirulina subsalsa FACHB-351</name>
    <dbReference type="NCBI Taxonomy" id="234711"/>
    <lineage>
        <taxon>Bacteria</taxon>
        <taxon>Bacillati</taxon>
        <taxon>Cyanobacteriota</taxon>
        <taxon>Cyanophyceae</taxon>
        <taxon>Spirulinales</taxon>
        <taxon>Spirulinaceae</taxon>
        <taxon>Spirulina</taxon>
    </lineage>
</organism>
<keyword evidence="3 6" id="KW-0378">Hydrolase</keyword>
<evidence type="ECO:0000256" key="5">
    <source>
        <dbReference type="ARBA" id="ARBA00023049"/>
    </source>
</evidence>
<dbReference type="PANTHER" id="PTHR34978">
    <property type="entry name" value="POSSIBLE SENSOR-TRANSDUCER PROTEIN BLAR"/>
    <property type="match status" value="1"/>
</dbReference>
<keyword evidence="7" id="KW-0812">Transmembrane</keyword>
<keyword evidence="7" id="KW-1133">Transmembrane helix</keyword>
<evidence type="ECO:0000259" key="8">
    <source>
        <dbReference type="Pfam" id="PF01435"/>
    </source>
</evidence>